<feature type="compositionally biased region" description="Basic and acidic residues" evidence="1">
    <location>
        <begin position="582"/>
        <end position="592"/>
    </location>
</feature>
<gene>
    <name evidence="2" type="ORF">Tco_0730676</name>
</gene>
<feature type="compositionally biased region" description="Acidic residues" evidence="1">
    <location>
        <begin position="214"/>
        <end position="235"/>
    </location>
</feature>
<keyword evidence="3" id="KW-1185">Reference proteome</keyword>
<reference evidence="2" key="1">
    <citation type="journal article" date="2022" name="Int. J. Mol. Sci.">
        <title>Draft Genome of Tanacetum Coccineum: Genomic Comparison of Closely Related Tanacetum-Family Plants.</title>
        <authorList>
            <person name="Yamashiro T."/>
            <person name="Shiraishi A."/>
            <person name="Nakayama K."/>
            <person name="Satake H."/>
        </authorList>
    </citation>
    <scope>NUCLEOTIDE SEQUENCE</scope>
</reference>
<comment type="caution">
    <text evidence="2">The sequence shown here is derived from an EMBL/GenBank/DDBJ whole genome shotgun (WGS) entry which is preliminary data.</text>
</comment>
<feature type="region of interest" description="Disordered" evidence="1">
    <location>
        <begin position="178"/>
        <end position="277"/>
    </location>
</feature>
<sequence>MYYPIFIKAIIHHFITKDKSISMRNRMFMHTAQDDSILGPMRFVSKSDDFQVYRSLLPNRMTNQQMWDSTAYNTYLAYATCAASPKMKRKFKKPASPSKKRTLVTVEEEEPELAKKVVPSKKFSRIQSTGVQIRDTLGVSVLKKKTPTKAERSKGIDLLSEAALLEEAQVKKIIRRSRRETSIHQAGGLGDETSFTLGVPDELKGNGDEASVQSDDEDVLENGDDLEQADDEWTESDNPRTSDDEEKTQDDEYVHTPKDYVPTNDETNDESNDVDEEEYDRIDKEFYGDVNVSLTDAEPTDEEKDNQVKDDAQATQKTELPLRSSYISSDYAAKYLNFDNIPPVDTKVVSMMDINSQLLQQWSQLLRQQLFHLFFLYSFLTSQQSTPILTPTTTEATTLTIAVPKSETLYALYQRISDLEKDVKELNTVDQSLALLLTIKYEVPNAVKEYLGTSLDDALYKVLKKHDVDIIKEHSVPAKIVNRLRQQYVPQKSIEYIRKIKMEHHALMESILEDEDAMDEGVADKLKKRKPDDADKDKGPSTGSNRGLKRQRTSKGTETSKKTSATKDSSKGKTPATSSKSSKSDKSAKDQVVKPISIQDSDNVEYDDAELNYADMPMDQGVDLEWNKGKFVDDGPEQSWLNDMAKDTKPPLTFDELMHTLIDFSAFVMNRLKIDNLTKEILVGPSYNLLKGTCKSYMELDYTMEECYRALSE</sequence>
<evidence type="ECO:0000313" key="3">
    <source>
        <dbReference type="Proteomes" id="UP001151760"/>
    </source>
</evidence>
<feature type="compositionally biased region" description="Low complexity" evidence="1">
    <location>
        <begin position="554"/>
        <end position="581"/>
    </location>
</feature>
<proteinExistence type="predicted"/>
<evidence type="ECO:0000313" key="2">
    <source>
        <dbReference type="EMBL" id="GJS80795.1"/>
    </source>
</evidence>
<feature type="region of interest" description="Disordered" evidence="1">
    <location>
        <begin position="292"/>
        <end position="315"/>
    </location>
</feature>
<feature type="compositionally biased region" description="Basic and acidic residues" evidence="1">
    <location>
        <begin position="526"/>
        <end position="539"/>
    </location>
</feature>
<feature type="compositionally biased region" description="Acidic residues" evidence="1">
    <location>
        <begin position="266"/>
        <end position="277"/>
    </location>
</feature>
<dbReference type="Proteomes" id="UP001151760">
    <property type="component" value="Unassembled WGS sequence"/>
</dbReference>
<evidence type="ECO:0000256" key="1">
    <source>
        <dbReference type="SAM" id="MobiDB-lite"/>
    </source>
</evidence>
<reference evidence="2" key="2">
    <citation type="submission" date="2022-01" db="EMBL/GenBank/DDBJ databases">
        <authorList>
            <person name="Yamashiro T."/>
            <person name="Shiraishi A."/>
            <person name="Satake H."/>
            <person name="Nakayama K."/>
        </authorList>
    </citation>
    <scope>NUCLEOTIDE SEQUENCE</scope>
</reference>
<accession>A0ABQ4YTF4</accession>
<organism evidence="2 3">
    <name type="scientific">Tanacetum coccineum</name>
    <dbReference type="NCBI Taxonomy" id="301880"/>
    <lineage>
        <taxon>Eukaryota</taxon>
        <taxon>Viridiplantae</taxon>
        <taxon>Streptophyta</taxon>
        <taxon>Embryophyta</taxon>
        <taxon>Tracheophyta</taxon>
        <taxon>Spermatophyta</taxon>
        <taxon>Magnoliopsida</taxon>
        <taxon>eudicotyledons</taxon>
        <taxon>Gunneridae</taxon>
        <taxon>Pentapetalae</taxon>
        <taxon>asterids</taxon>
        <taxon>campanulids</taxon>
        <taxon>Asterales</taxon>
        <taxon>Asteraceae</taxon>
        <taxon>Asteroideae</taxon>
        <taxon>Anthemideae</taxon>
        <taxon>Anthemidinae</taxon>
        <taxon>Tanacetum</taxon>
    </lineage>
</organism>
<name>A0ABQ4YTF4_9ASTR</name>
<protein>
    <submittedName>
        <fullName evidence="2">Uncharacterized protein</fullName>
    </submittedName>
</protein>
<feature type="region of interest" description="Disordered" evidence="1">
    <location>
        <begin position="526"/>
        <end position="601"/>
    </location>
</feature>
<dbReference type="EMBL" id="BQNB010010698">
    <property type="protein sequence ID" value="GJS80795.1"/>
    <property type="molecule type" value="Genomic_DNA"/>
</dbReference>